<keyword evidence="3" id="KW-1185">Reference proteome</keyword>
<sequence>MSPSLNSSRDDPLHSKGANEQAKAMPPTLASTINALSILRIGFGAACLVAPRWTCALCTSLWAQLRAAIIKLTLCTNCCPIVVVSLPIPATSSILARFVGLREIVIGEVLFTAEDKTSPGGGRRELKRALWAGIAVDMLDFGSILYSFATGTMPPMTAAAWGGSAATMVLLARLCMRGL</sequence>
<accession>A0A9P4RA39</accession>
<protein>
    <submittedName>
        <fullName evidence="2">Uncharacterized protein</fullName>
    </submittedName>
</protein>
<gene>
    <name evidence="2" type="ORF">EJ04DRAFT_508551</name>
</gene>
<comment type="caution">
    <text evidence="2">The sequence shown here is derived from an EMBL/GenBank/DDBJ whole genome shotgun (WGS) entry which is preliminary data.</text>
</comment>
<dbReference type="Proteomes" id="UP000799444">
    <property type="component" value="Unassembled WGS sequence"/>
</dbReference>
<evidence type="ECO:0000313" key="3">
    <source>
        <dbReference type="Proteomes" id="UP000799444"/>
    </source>
</evidence>
<dbReference type="OrthoDB" id="4160064at2759"/>
<proteinExistence type="predicted"/>
<feature type="region of interest" description="Disordered" evidence="1">
    <location>
        <begin position="1"/>
        <end position="24"/>
    </location>
</feature>
<evidence type="ECO:0000313" key="2">
    <source>
        <dbReference type="EMBL" id="KAF2739691.1"/>
    </source>
</evidence>
<organism evidence="2 3">
    <name type="scientific">Polyplosphaeria fusca</name>
    <dbReference type="NCBI Taxonomy" id="682080"/>
    <lineage>
        <taxon>Eukaryota</taxon>
        <taxon>Fungi</taxon>
        <taxon>Dikarya</taxon>
        <taxon>Ascomycota</taxon>
        <taxon>Pezizomycotina</taxon>
        <taxon>Dothideomycetes</taxon>
        <taxon>Pleosporomycetidae</taxon>
        <taxon>Pleosporales</taxon>
        <taxon>Tetraplosphaeriaceae</taxon>
        <taxon>Polyplosphaeria</taxon>
    </lineage>
</organism>
<dbReference type="AlphaFoldDB" id="A0A9P4RA39"/>
<dbReference type="EMBL" id="ML996103">
    <property type="protein sequence ID" value="KAF2739691.1"/>
    <property type="molecule type" value="Genomic_DNA"/>
</dbReference>
<name>A0A9P4RA39_9PLEO</name>
<evidence type="ECO:0000256" key="1">
    <source>
        <dbReference type="SAM" id="MobiDB-lite"/>
    </source>
</evidence>
<reference evidence="2" key="1">
    <citation type="journal article" date="2020" name="Stud. Mycol.">
        <title>101 Dothideomycetes genomes: a test case for predicting lifestyles and emergence of pathogens.</title>
        <authorList>
            <person name="Haridas S."/>
            <person name="Albert R."/>
            <person name="Binder M."/>
            <person name="Bloem J."/>
            <person name="Labutti K."/>
            <person name="Salamov A."/>
            <person name="Andreopoulos B."/>
            <person name="Baker S."/>
            <person name="Barry K."/>
            <person name="Bills G."/>
            <person name="Bluhm B."/>
            <person name="Cannon C."/>
            <person name="Castanera R."/>
            <person name="Culley D."/>
            <person name="Daum C."/>
            <person name="Ezra D."/>
            <person name="Gonzalez J."/>
            <person name="Henrissat B."/>
            <person name="Kuo A."/>
            <person name="Liang C."/>
            <person name="Lipzen A."/>
            <person name="Lutzoni F."/>
            <person name="Magnuson J."/>
            <person name="Mondo S."/>
            <person name="Nolan M."/>
            <person name="Ohm R."/>
            <person name="Pangilinan J."/>
            <person name="Park H.-J."/>
            <person name="Ramirez L."/>
            <person name="Alfaro M."/>
            <person name="Sun H."/>
            <person name="Tritt A."/>
            <person name="Yoshinaga Y."/>
            <person name="Zwiers L.-H."/>
            <person name="Turgeon B."/>
            <person name="Goodwin S."/>
            <person name="Spatafora J."/>
            <person name="Crous P."/>
            <person name="Grigoriev I."/>
        </authorList>
    </citation>
    <scope>NUCLEOTIDE SEQUENCE</scope>
    <source>
        <strain evidence="2">CBS 125425</strain>
    </source>
</reference>